<dbReference type="Proteomes" id="UP000824190">
    <property type="component" value="Unassembled WGS sequence"/>
</dbReference>
<accession>A0A9D1ULT3</accession>
<comment type="caution">
    <text evidence="5">The sequence shown here is derived from an EMBL/GenBank/DDBJ whole genome shotgun (WGS) entry which is preliminary data.</text>
</comment>
<feature type="domain" description="Rhodanese" evidence="4">
    <location>
        <begin position="15"/>
        <end position="133"/>
    </location>
</feature>
<dbReference type="PROSITE" id="PS00683">
    <property type="entry name" value="RHODANESE_2"/>
    <property type="match status" value="1"/>
</dbReference>
<dbReference type="Pfam" id="PF00581">
    <property type="entry name" value="Rhodanese"/>
    <property type="match status" value="2"/>
</dbReference>
<reference evidence="5" key="1">
    <citation type="journal article" date="2021" name="PeerJ">
        <title>Extensive microbial diversity within the chicken gut microbiome revealed by metagenomics and culture.</title>
        <authorList>
            <person name="Gilroy R."/>
            <person name="Ravi A."/>
            <person name="Getino M."/>
            <person name="Pursley I."/>
            <person name="Horton D.L."/>
            <person name="Alikhan N.F."/>
            <person name="Baker D."/>
            <person name="Gharbi K."/>
            <person name="Hall N."/>
            <person name="Watson M."/>
            <person name="Adriaenssens E.M."/>
            <person name="Foster-Nyarko E."/>
            <person name="Jarju S."/>
            <person name="Secka A."/>
            <person name="Antonio M."/>
            <person name="Oren A."/>
            <person name="Chaudhuri R.R."/>
            <person name="La Ragione R."/>
            <person name="Hildebrand F."/>
            <person name="Pallen M.J."/>
        </authorList>
    </citation>
    <scope>NUCLEOTIDE SEQUENCE</scope>
    <source>
        <strain evidence="5">CHK32-1732</strain>
    </source>
</reference>
<dbReference type="PANTHER" id="PTHR11364:SF27">
    <property type="entry name" value="SULFURTRANSFERASE"/>
    <property type="match status" value="1"/>
</dbReference>
<dbReference type="SMART" id="SM00450">
    <property type="entry name" value="RHOD"/>
    <property type="match status" value="2"/>
</dbReference>
<sequence>MTLISADELVARLSDTVDTVVLDVRWTLQKPDGREDFLAGHIPGAVYVDLDSELSDHSVPDRGRHPLPGGAAVQDSLRRWGVDDDSTVVVYDDWNRAGSSRAWWVLRAAGLQDVRILDGGWSTWAGEVETGDNTADRWGTATVTVQDLYHGALPTLTADASGDLAGGDGGTLLDARAPERYRGEVEPVDPVAGHIPGAQNLPSTSVLNEDGTFVAPDELRSLLGIDGDGSGAYCGSGVSAAVLVAAASTVGVDVALFPGSWSEWSGAYPTNRATSER</sequence>
<name>A0A9D1ULT3_9CORY</name>
<evidence type="ECO:0000256" key="2">
    <source>
        <dbReference type="ARBA" id="ARBA00022737"/>
    </source>
</evidence>
<dbReference type="PANTHER" id="PTHR11364">
    <property type="entry name" value="THIOSULFATE SULFERTANSFERASE"/>
    <property type="match status" value="1"/>
</dbReference>
<feature type="domain" description="Rhodanese" evidence="4">
    <location>
        <begin position="166"/>
        <end position="273"/>
    </location>
</feature>
<dbReference type="GO" id="GO:0004792">
    <property type="term" value="F:thiosulfate-cyanide sulfurtransferase activity"/>
    <property type="evidence" value="ECO:0007669"/>
    <property type="project" value="InterPro"/>
</dbReference>
<dbReference type="SUPFAM" id="SSF52821">
    <property type="entry name" value="Rhodanese/Cell cycle control phosphatase"/>
    <property type="match status" value="2"/>
</dbReference>
<dbReference type="CDD" id="cd01448">
    <property type="entry name" value="TST_Repeat_1"/>
    <property type="match status" value="1"/>
</dbReference>
<dbReference type="EMBL" id="DXGC01000061">
    <property type="protein sequence ID" value="HIW91276.1"/>
    <property type="molecule type" value="Genomic_DNA"/>
</dbReference>
<reference evidence="5" key="2">
    <citation type="submission" date="2021-04" db="EMBL/GenBank/DDBJ databases">
        <authorList>
            <person name="Gilroy R."/>
        </authorList>
    </citation>
    <scope>NUCLEOTIDE SEQUENCE</scope>
    <source>
        <strain evidence="5">CHK32-1732</strain>
    </source>
</reference>
<dbReference type="PROSITE" id="PS50206">
    <property type="entry name" value="RHODANESE_3"/>
    <property type="match status" value="2"/>
</dbReference>
<dbReference type="PROSITE" id="PS00380">
    <property type="entry name" value="RHODANESE_1"/>
    <property type="match status" value="1"/>
</dbReference>
<gene>
    <name evidence="5" type="ORF">H9870_06415</name>
</gene>
<keyword evidence="2" id="KW-0677">Repeat</keyword>
<dbReference type="AlphaFoldDB" id="A0A9D1ULT3"/>
<evidence type="ECO:0000256" key="3">
    <source>
        <dbReference type="RuleBase" id="RU000507"/>
    </source>
</evidence>
<dbReference type="InterPro" id="IPR045078">
    <property type="entry name" value="TST/MPST-like"/>
</dbReference>
<organism evidence="5 6">
    <name type="scientific">Candidatus Corynebacterium avicola</name>
    <dbReference type="NCBI Taxonomy" id="2838527"/>
    <lineage>
        <taxon>Bacteria</taxon>
        <taxon>Bacillati</taxon>
        <taxon>Actinomycetota</taxon>
        <taxon>Actinomycetes</taxon>
        <taxon>Mycobacteriales</taxon>
        <taxon>Corynebacteriaceae</taxon>
        <taxon>Corynebacterium</taxon>
    </lineage>
</organism>
<protein>
    <recommendedName>
        <fullName evidence="3">Sulfurtransferase</fullName>
    </recommendedName>
</protein>
<evidence type="ECO:0000313" key="6">
    <source>
        <dbReference type="Proteomes" id="UP000824190"/>
    </source>
</evidence>
<evidence type="ECO:0000313" key="5">
    <source>
        <dbReference type="EMBL" id="HIW91276.1"/>
    </source>
</evidence>
<proteinExistence type="predicted"/>
<dbReference type="InterPro" id="IPR001307">
    <property type="entry name" value="Thiosulphate_STrfase_CS"/>
</dbReference>
<evidence type="ECO:0000256" key="1">
    <source>
        <dbReference type="ARBA" id="ARBA00022679"/>
    </source>
</evidence>
<dbReference type="Gene3D" id="3.40.250.10">
    <property type="entry name" value="Rhodanese-like domain"/>
    <property type="match status" value="2"/>
</dbReference>
<dbReference type="InterPro" id="IPR001763">
    <property type="entry name" value="Rhodanese-like_dom"/>
</dbReference>
<keyword evidence="1 3" id="KW-0808">Transferase</keyword>
<evidence type="ECO:0000259" key="4">
    <source>
        <dbReference type="PROSITE" id="PS50206"/>
    </source>
</evidence>
<dbReference type="InterPro" id="IPR036873">
    <property type="entry name" value="Rhodanese-like_dom_sf"/>
</dbReference>